<dbReference type="RefSeq" id="WP_100426609.1">
    <property type="nucleotide sequence ID" value="NZ_PGEX01000001.1"/>
</dbReference>
<feature type="transmembrane region" description="Helical" evidence="1">
    <location>
        <begin position="74"/>
        <end position="96"/>
    </location>
</feature>
<organism evidence="2 3">
    <name type="scientific">Hallerella succinigenes</name>
    <dbReference type="NCBI Taxonomy" id="1896222"/>
    <lineage>
        <taxon>Bacteria</taxon>
        <taxon>Pseudomonadati</taxon>
        <taxon>Fibrobacterota</taxon>
        <taxon>Fibrobacteria</taxon>
        <taxon>Fibrobacterales</taxon>
        <taxon>Fibrobacteraceae</taxon>
        <taxon>Hallerella</taxon>
    </lineage>
</organism>
<feature type="transmembrane region" description="Helical" evidence="1">
    <location>
        <begin position="285"/>
        <end position="302"/>
    </location>
</feature>
<accession>A0A2M9AAR1</accession>
<keyword evidence="1" id="KW-0812">Transmembrane</keyword>
<keyword evidence="1" id="KW-1133">Transmembrane helix</keyword>
<proteinExistence type="predicted"/>
<name>A0A2M9AAR1_9BACT</name>
<feature type="transmembrane region" description="Helical" evidence="1">
    <location>
        <begin position="148"/>
        <end position="166"/>
    </location>
</feature>
<evidence type="ECO:0000313" key="3">
    <source>
        <dbReference type="Proteomes" id="UP000231134"/>
    </source>
</evidence>
<feature type="transmembrane region" description="Helical" evidence="1">
    <location>
        <begin position="103"/>
        <end position="120"/>
    </location>
</feature>
<feature type="transmembrane region" description="Helical" evidence="1">
    <location>
        <begin position="126"/>
        <end position="141"/>
    </location>
</feature>
<protein>
    <recommendedName>
        <fullName evidence="4">Glycosyltransferase RgtA/B/C/D-like domain-containing protein</fullName>
    </recommendedName>
</protein>
<feature type="transmembrane region" description="Helical" evidence="1">
    <location>
        <begin position="200"/>
        <end position="222"/>
    </location>
</feature>
<evidence type="ECO:0000313" key="2">
    <source>
        <dbReference type="EMBL" id="PJJ42768.1"/>
    </source>
</evidence>
<evidence type="ECO:0008006" key="4">
    <source>
        <dbReference type="Google" id="ProtNLM"/>
    </source>
</evidence>
<dbReference type="AlphaFoldDB" id="A0A2M9AAR1"/>
<feature type="transmembrane region" description="Helical" evidence="1">
    <location>
        <begin position="172"/>
        <end position="188"/>
    </location>
</feature>
<reference evidence="2 3" key="1">
    <citation type="submission" date="2017-11" db="EMBL/GenBank/DDBJ databases">
        <title>Animal gut microbial communities from fecal samples from Wisconsin, USA.</title>
        <authorList>
            <person name="Neumann A."/>
        </authorList>
    </citation>
    <scope>NUCLEOTIDE SEQUENCE [LARGE SCALE GENOMIC DNA]</scope>
    <source>
        <strain evidence="2 3">UWS3</strain>
    </source>
</reference>
<dbReference type="EMBL" id="PGEX01000001">
    <property type="protein sequence ID" value="PJJ42768.1"/>
    <property type="molecule type" value="Genomic_DNA"/>
</dbReference>
<evidence type="ECO:0000256" key="1">
    <source>
        <dbReference type="SAM" id="Phobius"/>
    </source>
</evidence>
<keyword evidence="3" id="KW-1185">Reference proteome</keyword>
<feature type="transmembrane region" description="Helical" evidence="1">
    <location>
        <begin position="260"/>
        <end position="278"/>
    </location>
</feature>
<sequence>MKTALPKILFAICVTVFAFFPLTDTDIWWHLASARDFLENGLATDDPFCWTASKSPWINVHLYFQLALYGVEHFAGTFGLVALKALLWGLVAFLWILPVKRKILPVHFALLFAFAFLFRYAFECRPILLSMLFLGIFWNLLPQLEKRISAKWILSTVVLIAVEWIWVRMQGLFPLGFVLAFCAIAFSFQDLSLSGKVGNGIFFVLLLLTPLAHTQGVLLWLYPLELLNRLVGGNASSQIFSQQIAENRAPTTLLAQGENQAAMIALLVGIFISAFAILRHRHLAKPFQIAWLVIGIFLAATAERNLTLFFFPFASIVLSHSGELLSLRSALEKNLSVSKKMFSTSLQIFTVLGFAFVVGTFVRSLPAYFENGSFKTISAERLPSGAVEFMRSNPQSVSSRLFNDDRSGGYIEWKLPGVKTFADGRFILKDSTFLANYLKFSEKPEEFFSFADSLSIQRALLPVRYIPLWIPLAKALEQNPEWTCVYQDSVYAVWDHHRILVMDALTSDYHEKIAVLDIRDSSVHVLASGNDILHPDLWKNK</sequence>
<dbReference type="Proteomes" id="UP000231134">
    <property type="component" value="Unassembled WGS sequence"/>
</dbReference>
<feature type="transmembrane region" description="Helical" evidence="1">
    <location>
        <begin position="348"/>
        <end position="369"/>
    </location>
</feature>
<keyword evidence="1" id="KW-0472">Membrane</keyword>
<comment type="caution">
    <text evidence="2">The sequence shown here is derived from an EMBL/GenBank/DDBJ whole genome shotgun (WGS) entry which is preliminary data.</text>
</comment>
<gene>
    <name evidence="2" type="ORF">BGX16_2813</name>
</gene>
<dbReference type="OrthoDB" id="9786218at2"/>